<dbReference type="AlphaFoldDB" id="A0AAE1ENR3"/>
<feature type="transmembrane region" description="Helical" evidence="1">
    <location>
        <begin position="125"/>
        <end position="144"/>
    </location>
</feature>
<proteinExistence type="predicted"/>
<evidence type="ECO:0000313" key="3">
    <source>
        <dbReference type="Proteomes" id="UP001286313"/>
    </source>
</evidence>
<evidence type="ECO:0000313" key="2">
    <source>
        <dbReference type="EMBL" id="KAK3858869.1"/>
    </source>
</evidence>
<accession>A0AAE1ENR3</accession>
<sequence length="145" mass="15866">MAASRAARGMAASRAARGMAASRAARGMAASRAARGRTASRVTCYIVGDAALITLKDIGSRMYRWLAGCLGWNGTQCVKDKFETDIGGDAVQMVLKIFPNTRWLSWLGWNKQGLERLYWCHLNRALLGTALFCTTGITSAWIRFS</sequence>
<keyword evidence="1" id="KW-1133">Transmembrane helix</keyword>
<dbReference type="EMBL" id="JAWQEG010005184">
    <property type="protein sequence ID" value="KAK3858869.1"/>
    <property type="molecule type" value="Genomic_DNA"/>
</dbReference>
<keyword evidence="1" id="KW-0472">Membrane</keyword>
<keyword evidence="1" id="KW-0812">Transmembrane</keyword>
<name>A0AAE1ENR3_PETCI</name>
<keyword evidence="3" id="KW-1185">Reference proteome</keyword>
<protein>
    <submittedName>
        <fullName evidence="2">Uncharacterized protein</fullName>
    </submittedName>
</protein>
<gene>
    <name evidence="2" type="ORF">Pcinc_034965</name>
</gene>
<dbReference type="Proteomes" id="UP001286313">
    <property type="component" value="Unassembled WGS sequence"/>
</dbReference>
<comment type="caution">
    <text evidence="2">The sequence shown here is derived from an EMBL/GenBank/DDBJ whole genome shotgun (WGS) entry which is preliminary data.</text>
</comment>
<evidence type="ECO:0000256" key="1">
    <source>
        <dbReference type="SAM" id="Phobius"/>
    </source>
</evidence>
<organism evidence="2 3">
    <name type="scientific">Petrolisthes cinctipes</name>
    <name type="common">Flat porcelain crab</name>
    <dbReference type="NCBI Taxonomy" id="88211"/>
    <lineage>
        <taxon>Eukaryota</taxon>
        <taxon>Metazoa</taxon>
        <taxon>Ecdysozoa</taxon>
        <taxon>Arthropoda</taxon>
        <taxon>Crustacea</taxon>
        <taxon>Multicrustacea</taxon>
        <taxon>Malacostraca</taxon>
        <taxon>Eumalacostraca</taxon>
        <taxon>Eucarida</taxon>
        <taxon>Decapoda</taxon>
        <taxon>Pleocyemata</taxon>
        <taxon>Anomura</taxon>
        <taxon>Galatheoidea</taxon>
        <taxon>Porcellanidae</taxon>
        <taxon>Petrolisthes</taxon>
    </lineage>
</organism>
<reference evidence="2" key="1">
    <citation type="submission" date="2023-10" db="EMBL/GenBank/DDBJ databases">
        <title>Genome assemblies of two species of porcelain crab, Petrolisthes cinctipes and Petrolisthes manimaculis (Anomura: Porcellanidae).</title>
        <authorList>
            <person name="Angst P."/>
        </authorList>
    </citation>
    <scope>NUCLEOTIDE SEQUENCE</scope>
    <source>
        <strain evidence="2">PB745_01</strain>
        <tissue evidence="2">Gill</tissue>
    </source>
</reference>